<reference evidence="2" key="1">
    <citation type="submission" date="2023-06" db="EMBL/GenBank/DDBJ databases">
        <title>Identification and characterization of horizontal gene transfer across gut microbiota members of farm animals based on homology search.</title>
        <authorList>
            <person name="Zeman M."/>
            <person name="Kubasova T."/>
            <person name="Jahodarova E."/>
            <person name="Nykrynova M."/>
            <person name="Rychlik I."/>
        </authorList>
    </citation>
    <scope>NUCLEOTIDE SEQUENCE [LARGE SCALE GENOMIC DNA]</scope>
    <source>
        <strain evidence="2">ET39</strain>
    </source>
</reference>
<comment type="caution">
    <text evidence="1">The sequence shown here is derived from an EMBL/GenBank/DDBJ whole genome shotgun (WGS) entry which is preliminary data.</text>
</comment>
<accession>A0ABT7UCN5</accession>
<name>A0ABT7UCN5_9FIRM</name>
<protein>
    <submittedName>
        <fullName evidence="1">Uncharacterized protein</fullName>
    </submittedName>
</protein>
<evidence type="ECO:0000313" key="1">
    <source>
        <dbReference type="EMBL" id="MDM8157371.1"/>
    </source>
</evidence>
<sequence length="88" mass="10545">MEKIEDFVQVCQHLKEGAVVCTQDRRRKCYFGMREEKIHVQGAQAHYVLSFADFTAMFAQETFFLYEKQAPAEISEEKDAEYYRWQHK</sequence>
<gene>
    <name evidence="1" type="ORF">QUV96_06955</name>
</gene>
<dbReference type="RefSeq" id="WP_289607830.1">
    <property type="nucleotide sequence ID" value="NZ_JAUDCG010000027.1"/>
</dbReference>
<reference evidence="1 2" key="2">
    <citation type="submission" date="2023-06" db="EMBL/GenBank/DDBJ databases">
        <title>Identification and characterization of horizontal gene transfer across gut microbiota members of farm animals based on homology search.</title>
        <authorList>
            <person name="Schwarzerova J."/>
            <person name="Nykrynova M."/>
            <person name="Jureckova K."/>
            <person name="Cejkova D."/>
            <person name="Rychlik I."/>
        </authorList>
    </citation>
    <scope>NUCLEOTIDE SEQUENCE [LARGE SCALE GENOMIC DNA]</scope>
    <source>
        <strain evidence="1 2">ET39</strain>
    </source>
</reference>
<proteinExistence type="predicted"/>
<dbReference type="Proteomes" id="UP001529340">
    <property type="component" value="Unassembled WGS sequence"/>
</dbReference>
<evidence type="ECO:0000313" key="2">
    <source>
        <dbReference type="Proteomes" id="UP001529340"/>
    </source>
</evidence>
<keyword evidence="2" id="KW-1185">Reference proteome</keyword>
<dbReference type="EMBL" id="JAUDCG010000027">
    <property type="protein sequence ID" value="MDM8157371.1"/>
    <property type="molecule type" value="Genomic_DNA"/>
</dbReference>
<organism evidence="1 2">
    <name type="scientific">Amedibacillus dolichus</name>
    <dbReference type="NCBI Taxonomy" id="31971"/>
    <lineage>
        <taxon>Bacteria</taxon>
        <taxon>Bacillati</taxon>
        <taxon>Bacillota</taxon>
        <taxon>Erysipelotrichia</taxon>
        <taxon>Erysipelotrichales</taxon>
        <taxon>Erysipelotrichaceae</taxon>
        <taxon>Amedibacillus</taxon>
    </lineage>
</organism>
<reference evidence="1 2" key="3">
    <citation type="submission" date="2023-06" db="EMBL/GenBank/DDBJ databases">
        <authorList>
            <person name="Zeman M."/>
            <person name="Kubasova T."/>
            <person name="Jahodarova E."/>
            <person name="Nykrynova M."/>
            <person name="Rychlik I."/>
        </authorList>
    </citation>
    <scope>NUCLEOTIDE SEQUENCE [LARGE SCALE GENOMIC DNA]</scope>
    <source>
        <strain evidence="1 2">ET39</strain>
    </source>
</reference>